<dbReference type="NCBIfam" id="TIGR03560">
    <property type="entry name" value="F420_Rv1855c"/>
    <property type="match status" value="1"/>
</dbReference>
<evidence type="ECO:0000313" key="6">
    <source>
        <dbReference type="EMBL" id="MFC0629466.1"/>
    </source>
</evidence>
<dbReference type="EMBL" id="JBHLTC010000057">
    <property type="protein sequence ID" value="MFC0629466.1"/>
    <property type="molecule type" value="Genomic_DNA"/>
</dbReference>
<evidence type="ECO:0000313" key="7">
    <source>
        <dbReference type="Proteomes" id="UP001589890"/>
    </source>
</evidence>
<dbReference type="Proteomes" id="UP001589890">
    <property type="component" value="Unassembled WGS sequence"/>
</dbReference>
<dbReference type="InterPro" id="IPR011251">
    <property type="entry name" value="Luciferase-like_dom"/>
</dbReference>
<dbReference type="InterPro" id="IPR050172">
    <property type="entry name" value="SsuD_RutA_monooxygenase"/>
</dbReference>
<comment type="caution">
    <text evidence="6">The sequence shown here is derived from an EMBL/GenBank/DDBJ whole genome shotgun (WGS) entry which is preliminary data.</text>
</comment>
<keyword evidence="2" id="KW-0288">FMN</keyword>
<dbReference type="RefSeq" id="WP_380057600.1">
    <property type="nucleotide sequence ID" value="NZ_JBHLTC010000057.1"/>
</dbReference>
<dbReference type="Pfam" id="PF00296">
    <property type="entry name" value="Bac_luciferase"/>
    <property type="match status" value="1"/>
</dbReference>
<evidence type="ECO:0000256" key="4">
    <source>
        <dbReference type="ARBA" id="ARBA00023033"/>
    </source>
</evidence>
<dbReference type="GO" id="GO:0016491">
    <property type="term" value="F:oxidoreductase activity"/>
    <property type="evidence" value="ECO:0007669"/>
    <property type="project" value="UniProtKB-KW"/>
</dbReference>
<protein>
    <submittedName>
        <fullName evidence="6">LLM class F420-dependent oxidoreductase</fullName>
        <ecNumber evidence="6">1.-.-.-</ecNumber>
    </submittedName>
</protein>
<evidence type="ECO:0000256" key="2">
    <source>
        <dbReference type="ARBA" id="ARBA00022643"/>
    </source>
</evidence>
<name>A0ABV6QZK9_9ACTN</name>
<evidence type="ECO:0000256" key="3">
    <source>
        <dbReference type="ARBA" id="ARBA00023002"/>
    </source>
</evidence>
<evidence type="ECO:0000259" key="5">
    <source>
        <dbReference type="Pfam" id="PF00296"/>
    </source>
</evidence>
<keyword evidence="1" id="KW-0285">Flavoprotein</keyword>
<accession>A0ABV6QZK9</accession>
<keyword evidence="4" id="KW-0503">Monooxygenase</keyword>
<evidence type="ECO:0000256" key="1">
    <source>
        <dbReference type="ARBA" id="ARBA00022630"/>
    </source>
</evidence>
<gene>
    <name evidence="6" type="ORF">ACFFGN_35715</name>
</gene>
<dbReference type="InterPro" id="IPR019952">
    <property type="entry name" value="F420_OxRdatse_Rv1855c_pred"/>
</dbReference>
<organism evidence="6 7">
    <name type="scientific">Kribbella deserti</name>
    <dbReference type="NCBI Taxonomy" id="1926257"/>
    <lineage>
        <taxon>Bacteria</taxon>
        <taxon>Bacillati</taxon>
        <taxon>Actinomycetota</taxon>
        <taxon>Actinomycetes</taxon>
        <taxon>Propionibacteriales</taxon>
        <taxon>Kribbellaceae</taxon>
        <taxon>Kribbella</taxon>
    </lineage>
</organism>
<dbReference type="SUPFAM" id="SSF51679">
    <property type="entry name" value="Bacterial luciferase-like"/>
    <property type="match status" value="1"/>
</dbReference>
<keyword evidence="3 6" id="KW-0560">Oxidoreductase</keyword>
<dbReference type="PANTHER" id="PTHR42847:SF8">
    <property type="entry name" value="CONSERVED PROTEIN"/>
    <property type="match status" value="1"/>
</dbReference>
<reference evidence="6 7" key="1">
    <citation type="submission" date="2024-09" db="EMBL/GenBank/DDBJ databases">
        <authorList>
            <person name="Sun Q."/>
            <person name="Mori K."/>
        </authorList>
    </citation>
    <scope>NUCLEOTIDE SEQUENCE [LARGE SCALE GENOMIC DNA]</scope>
    <source>
        <strain evidence="6 7">CGMCC 1.15906</strain>
    </source>
</reference>
<keyword evidence="7" id="KW-1185">Reference proteome</keyword>
<sequence length="314" mass="34781">MTLTFSIFLPSGFGQDFAHFGDPIEAYEAVTTVARAADELGYEALYVPDHLHTIPPSHEYLFEAWSMVTGLARDTQRIRIGQLVTGNSYRNPALQAKMASTVDVMSRGRLTFGIGSGWYEPDYLAYGYQFGSAGDRLRHLREAVQVILALWTEKEATFDGKYYKIHGAINEPKGVQPRIPLMIAGAGEKVTLRLVAEYADACNVIESPAGLEHKYDVLRQHCVDVGRDYESIRRTATTAYILRDNDEQARAAVPPGAEFAYPGDLASYGLVGSVDTIRARIAAYEAAGVQELVVSFENPTEVEQVRQFAELFLK</sequence>
<dbReference type="InterPro" id="IPR036661">
    <property type="entry name" value="Luciferase-like_sf"/>
</dbReference>
<dbReference type="Gene3D" id="3.20.20.30">
    <property type="entry name" value="Luciferase-like domain"/>
    <property type="match status" value="1"/>
</dbReference>
<dbReference type="PANTHER" id="PTHR42847">
    <property type="entry name" value="ALKANESULFONATE MONOOXYGENASE"/>
    <property type="match status" value="1"/>
</dbReference>
<feature type="domain" description="Luciferase-like" evidence="5">
    <location>
        <begin position="5"/>
        <end position="253"/>
    </location>
</feature>
<dbReference type="EC" id="1.-.-.-" evidence="6"/>
<proteinExistence type="predicted"/>